<evidence type="ECO:0000259" key="7">
    <source>
        <dbReference type="Pfam" id="PF08874"/>
    </source>
</evidence>
<accession>A0ABX2MRW7</accession>
<dbReference type="EMBL" id="JABMCC010000115">
    <property type="protein sequence ID" value="NUU56788.1"/>
    <property type="molecule type" value="Genomic_DNA"/>
</dbReference>
<proteinExistence type="inferred from homology"/>
<feature type="domain" description="DUF1835" evidence="7">
    <location>
        <begin position="194"/>
        <end position="301"/>
    </location>
</feature>
<dbReference type="InterPro" id="IPR013249">
    <property type="entry name" value="RNA_pol_sigma70_r4_t2"/>
</dbReference>
<dbReference type="Gene3D" id="1.10.10.10">
    <property type="entry name" value="Winged helix-like DNA-binding domain superfamily/Winged helix DNA-binding domain"/>
    <property type="match status" value="1"/>
</dbReference>
<evidence type="ECO:0000259" key="5">
    <source>
        <dbReference type="Pfam" id="PF04542"/>
    </source>
</evidence>
<comment type="similarity">
    <text evidence="1">Belongs to the sigma-70 factor family. ECF subfamily.</text>
</comment>
<dbReference type="Pfam" id="PF08874">
    <property type="entry name" value="DUF1835"/>
    <property type="match status" value="1"/>
</dbReference>
<comment type="caution">
    <text evidence="8">The sequence shown here is derived from an EMBL/GenBank/DDBJ whole genome shotgun (WGS) entry which is preliminary data.</text>
</comment>
<dbReference type="InterPro" id="IPR013325">
    <property type="entry name" value="RNA_pol_sigma_r2"/>
</dbReference>
<dbReference type="SUPFAM" id="SSF88946">
    <property type="entry name" value="Sigma2 domain of RNA polymerase sigma factors"/>
    <property type="match status" value="1"/>
</dbReference>
<evidence type="ECO:0000256" key="4">
    <source>
        <dbReference type="ARBA" id="ARBA00023163"/>
    </source>
</evidence>
<dbReference type="CDD" id="cd06171">
    <property type="entry name" value="Sigma70_r4"/>
    <property type="match status" value="1"/>
</dbReference>
<evidence type="ECO:0000313" key="9">
    <source>
        <dbReference type="Proteomes" id="UP000577724"/>
    </source>
</evidence>
<dbReference type="NCBIfam" id="TIGR02937">
    <property type="entry name" value="sigma70-ECF"/>
    <property type="match status" value="1"/>
</dbReference>
<evidence type="ECO:0000256" key="1">
    <source>
        <dbReference type="ARBA" id="ARBA00010641"/>
    </source>
</evidence>
<dbReference type="Proteomes" id="UP000577724">
    <property type="component" value="Unassembled WGS sequence"/>
</dbReference>
<dbReference type="InterPro" id="IPR014284">
    <property type="entry name" value="RNA_pol_sigma-70_dom"/>
</dbReference>
<dbReference type="Gene3D" id="1.10.1740.10">
    <property type="match status" value="1"/>
</dbReference>
<keyword evidence="4" id="KW-0804">Transcription</keyword>
<keyword evidence="3" id="KW-0731">Sigma factor</keyword>
<dbReference type="InterPro" id="IPR039425">
    <property type="entry name" value="RNA_pol_sigma-70-like"/>
</dbReference>
<dbReference type="InterPro" id="IPR014973">
    <property type="entry name" value="DUF1835"/>
</dbReference>
<dbReference type="RefSeq" id="WP_175382879.1">
    <property type="nucleotide sequence ID" value="NZ_CBCRYD010000010.1"/>
</dbReference>
<dbReference type="SUPFAM" id="SSF88659">
    <property type="entry name" value="Sigma3 and sigma4 domains of RNA polymerase sigma factors"/>
    <property type="match status" value="1"/>
</dbReference>
<dbReference type="InterPro" id="IPR036388">
    <property type="entry name" value="WH-like_DNA-bd_sf"/>
</dbReference>
<dbReference type="PANTHER" id="PTHR43133">
    <property type="entry name" value="RNA POLYMERASE ECF-TYPE SIGMA FACTO"/>
    <property type="match status" value="1"/>
</dbReference>
<dbReference type="Pfam" id="PF04542">
    <property type="entry name" value="Sigma70_r2"/>
    <property type="match status" value="1"/>
</dbReference>
<feature type="domain" description="RNA polymerase sigma factor 70 region 4 type 2" evidence="6">
    <location>
        <begin position="118"/>
        <end position="170"/>
    </location>
</feature>
<name>A0ABX2MRW7_9BACL</name>
<feature type="domain" description="RNA polymerase sigma-70 region 2" evidence="5">
    <location>
        <begin position="19"/>
        <end position="85"/>
    </location>
</feature>
<dbReference type="GeneID" id="97133451"/>
<evidence type="ECO:0000313" key="8">
    <source>
        <dbReference type="EMBL" id="NUU56788.1"/>
    </source>
</evidence>
<gene>
    <name evidence="8" type="ORF">HP548_22150</name>
</gene>
<evidence type="ECO:0000256" key="3">
    <source>
        <dbReference type="ARBA" id="ARBA00023082"/>
    </source>
</evidence>
<keyword evidence="2" id="KW-0805">Transcription regulation</keyword>
<evidence type="ECO:0000256" key="2">
    <source>
        <dbReference type="ARBA" id="ARBA00023015"/>
    </source>
</evidence>
<sequence>MKTWIDGALQGQAEAYEQLVTQFSGMALAVAYQKLGDTFLAEDVVQEAFTEAFANLSKLDNPDAFPGWFKVIVERQCYRLMRRKQHGTVPVLEIEDVIQEENLAHNPEEQALKGEVHRLLRDSISNLPTSMQLAVELFYFQGYSLKEMSEFLGVNVPALKKRLYDARSRLRRSLPVADVISVFSDLYEGGKGMLHIMNGDHAADRLRQSGIQGEILVWRELYTFGPITRNMRNEKDRSERAQYLEHHLGIPQTEYLKIKELEQTLKSFHQHEEIVLWFEYDLYDQAMLSYLLHYFREQDLKNTKLNLLCIDNYPDIEHFRGLGQLTPSQIGRLSGTWHVMGVEEIQAGSEFWAAYASSDIQDHKDYLLKNTSVLPFSHAAFKAHLSRLPSVLNGLGIIEQSTLEAIREGVNSPYPLFKHVGDQLHILGMGDLEYWAHLKRMTEEPHALLQLSGVQAFPNFQQHHDEFRHAVLSLTELGIQVLNGEVDWALLRHDTSYTSWIGGLQIGEEEDTPWRWDTVNGNVVIL</sequence>
<dbReference type="PANTHER" id="PTHR43133:SF51">
    <property type="entry name" value="RNA POLYMERASE SIGMA FACTOR"/>
    <property type="match status" value="1"/>
</dbReference>
<dbReference type="InterPro" id="IPR013324">
    <property type="entry name" value="RNA_pol_sigma_r3/r4-like"/>
</dbReference>
<keyword evidence="9" id="KW-1185">Reference proteome</keyword>
<dbReference type="Pfam" id="PF08281">
    <property type="entry name" value="Sigma70_r4_2"/>
    <property type="match status" value="1"/>
</dbReference>
<protein>
    <submittedName>
        <fullName evidence="8">Sigma-70 family RNA polymerase sigma factor</fullName>
    </submittedName>
</protein>
<evidence type="ECO:0000259" key="6">
    <source>
        <dbReference type="Pfam" id="PF08281"/>
    </source>
</evidence>
<organism evidence="8 9">
    <name type="scientific">Paenibacillus taichungensis</name>
    <dbReference type="NCBI Taxonomy" id="484184"/>
    <lineage>
        <taxon>Bacteria</taxon>
        <taxon>Bacillati</taxon>
        <taxon>Bacillota</taxon>
        <taxon>Bacilli</taxon>
        <taxon>Bacillales</taxon>
        <taxon>Paenibacillaceae</taxon>
        <taxon>Paenibacillus</taxon>
    </lineage>
</organism>
<reference evidence="8 9" key="1">
    <citation type="submission" date="2020-05" db="EMBL/GenBank/DDBJ databases">
        <title>Genome Sequencing of Type Strains.</title>
        <authorList>
            <person name="Lemaire J.F."/>
            <person name="Inderbitzin P."/>
            <person name="Gregorio O.A."/>
            <person name="Collins S.B."/>
            <person name="Wespe N."/>
            <person name="Knight-Connoni V."/>
        </authorList>
    </citation>
    <scope>NUCLEOTIDE SEQUENCE [LARGE SCALE GENOMIC DNA]</scope>
    <source>
        <strain evidence="8 9">DSM 19942</strain>
    </source>
</reference>
<dbReference type="InterPro" id="IPR007627">
    <property type="entry name" value="RNA_pol_sigma70_r2"/>
</dbReference>